<protein>
    <submittedName>
        <fullName evidence="3">Alpha/beta hydrolase</fullName>
    </submittedName>
</protein>
<dbReference type="SUPFAM" id="SSF53474">
    <property type="entry name" value="alpha/beta-Hydrolases"/>
    <property type="match status" value="1"/>
</dbReference>
<dbReference type="RefSeq" id="WP_315605954.1">
    <property type="nucleotide sequence ID" value="NZ_CP130318.1"/>
</dbReference>
<dbReference type="InterPro" id="IPR029058">
    <property type="entry name" value="AB_hydrolase_fold"/>
</dbReference>
<keyword evidence="4" id="KW-1185">Reference proteome</keyword>
<evidence type="ECO:0000313" key="3">
    <source>
        <dbReference type="EMBL" id="WNQ12177.1"/>
    </source>
</evidence>
<dbReference type="AlphaFoldDB" id="A0AA96RFM6"/>
<proteinExistence type="predicted"/>
<dbReference type="PANTHER" id="PTHR43265">
    <property type="entry name" value="ESTERASE ESTD"/>
    <property type="match status" value="1"/>
</dbReference>
<reference evidence="3 4" key="1">
    <citation type="submission" date="2022-02" db="EMBL/GenBank/DDBJ databases">
        <title>Paenibacillus sp. MBLB1776 Whole Genome Shotgun Sequencing.</title>
        <authorList>
            <person name="Hwang C.Y."/>
            <person name="Cho E.-S."/>
            <person name="Seo M.-J."/>
        </authorList>
    </citation>
    <scope>NUCLEOTIDE SEQUENCE [LARGE SCALE GENOMIC DNA]</scope>
    <source>
        <strain evidence="3 4">MBLB1776</strain>
    </source>
</reference>
<dbReference type="InterPro" id="IPR022742">
    <property type="entry name" value="Hydrolase_4"/>
</dbReference>
<dbReference type="KEGG" id="paun:MJA45_03755"/>
<dbReference type="Gene3D" id="3.40.50.1820">
    <property type="entry name" value="alpha/beta hydrolase"/>
    <property type="match status" value="1"/>
</dbReference>
<dbReference type="Pfam" id="PF12146">
    <property type="entry name" value="Hydrolase_4"/>
    <property type="match status" value="1"/>
</dbReference>
<gene>
    <name evidence="3" type="ORF">MJA45_03755</name>
</gene>
<feature type="region of interest" description="Disordered" evidence="1">
    <location>
        <begin position="35"/>
        <end position="57"/>
    </location>
</feature>
<evidence type="ECO:0000256" key="1">
    <source>
        <dbReference type="SAM" id="MobiDB-lite"/>
    </source>
</evidence>
<dbReference type="GO" id="GO:0052689">
    <property type="term" value="F:carboxylic ester hydrolase activity"/>
    <property type="evidence" value="ECO:0007669"/>
    <property type="project" value="TreeGrafter"/>
</dbReference>
<dbReference type="InterPro" id="IPR053145">
    <property type="entry name" value="AB_hydrolase_Est10"/>
</dbReference>
<organism evidence="3 4">
    <name type="scientific">Paenibacillus aurantius</name>
    <dbReference type="NCBI Taxonomy" id="2918900"/>
    <lineage>
        <taxon>Bacteria</taxon>
        <taxon>Bacillati</taxon>
        <taxon>Bacillota</taxon>
        <taxon>Bacilli</taxon>
        <taxon>Bacillales</taxon>
        <taxon>Paenibacillaceae</taxon>
        <taxon>Paenibacillus</taxon>
    </lineage>
</organism>
<dbReference type="PANTHER" id="PTHR43265:SF1">
    <property type="entry name" value="ESTERASE ESTD"/>
    <property type="match status" value="1"/>
</dbReference>
<dbReference type="EMBL" id="CP130318">
    <property type="protein sequence ID" value="WNQ12177.1"/>
    <property type="molecule type" value="Genomic_DNA"/>
</dbReference>
<dbReference type="Proteomes" id="UP001305702">
    <property type="component" value="Chromosome"/>
</dbReference>
<feature type="domain" description="Serine aminopeptidase S33" evidence="2">
    <location>
        <begin position="85"/>
        <end position="305"/>
    </location>
</feature>
<evidence type="ECO:0000313" key="4">
    <source>
        <dbReference type="Proteomes" id="UP001305702"/>
    </source>
</evidence>
<accession>A0AA96RFM6</accession>
<sequence length="349" mass="38202">MKHPITEQEVTIHAAYELAGAMTLPGAIDKKAGERNGEAAGQETEAVPGEGGRPDRGVSVRYPAILIIPGTGGNDRDGNSRMLRMNLYKDLAHVLTGLGWATLRYDKRGIGRSKGSFLESGMWDQVDDAEACLRYLEAHPQVDPNRILILGHSEGCILGPALNARHPVSGLILLAGVAGSLKDALPMQNERAIGELEALTGFKGFLVRLLKVGNKARKQQGKLFRRLEQSTVPVIRVQGKKLNAKWFREHLAYNVMDDLAKAACPTLAVTGDKDLQVDPADAERMAAAVKGEGEWRIIPNMTHILKITEETPAMLTLIKQYKRMAGEPIAPELAEVLQQWLQAHYERSA</sequence>
<name>A0AA96RFM6_9BACL</name>
<evidence type="ECO:0000259" key="2">
    <source>
        <dbReference type="Pfam" id="PF12146"/>
    </source>
</evidence>
<keyword evidence="3" id="KW-0378">Hydrolase</keyword>